<dbReference type="OrthoDB" id="2630463at2"/>
<keyword evidence="2" id="KW-1185">Reference proteome</keyword>
<dbReference type="EMBL" id="CP033464">
    <property type="protein sequence ID" value="QDX93503.1"/>
    <property type="molecule type" value="Genomic_DNA"/>
</dbReference>
<reference evidence="1 2" key="1">
    <citation type="submission" date="2018-11" db="EMBL/GenBank/DDBJ databases">
        <title>Phylogenetic determinants of toxin gene distribution in genomes of Brevibacillus laterosporus.</title>
        <authorList>
            <person name="Glare T.R."/>
            <person name="Durrant A."/>
            <person name="Berry C."/>
            <person name="Palma L."/>
            <person name="Ormskirk M."/>
            <person name="Cox M.O."/>
        </authorList>
    </citation>
    <scope>NUCLEOTIDE SEQUENCE [LARGE SCALE GENOMIC DNA]</scope>
    <source>
        <strain evidence="1 2">1821L</strain>
    </source>
</reference>
<evidence type="ECO:0000313" key="2">
    <source>
        <dbReference type="Proteomes" id="UP000319432"/>
    </source>
</evidence>
<gene>
    <name evidence="1" type="ORF">EEL30_15110</name>
</gene>
<dbReference type="InterPro" id="IPR039564">
    <property type="entry name" value="Peptidase_C39-like"/>
</dbReference>
<dbReference type="Pfam" id="PF13529">
    <property type="entry name" value="Peptidase_C39_2"/>
    <property type="match status" value="1"/>
</dbReference>
<accession>A0A502J4Y9</accession>
<dbReference type="Proteomes" id="UP000319432">
    <property type="component" value="Chromosome"/>
</dbReference>
<protein>
    <submittedName>
        <fullName evidence="1">Uncharacterized protein</fullName>
    </submittedName>
</protein>
<dbReference type="AlphaFoldDB" id="A0A502J4Y9"/>
<organism evidence="1 2">
    <name type="scientific">Brevibacillus laterosporus</name>
    <name type="common">Bacillus laterosporus</name>
    <dbReference type="NCBI Taxonomy" id="1465"/>
    <lineage>
        <taxon>Bacteria</taxon>
        <taxon>Bacillati</taxon>
        <taxon>Bacillota</taxon>
        <taxon>Bacilli</taxon>
        <taxon>Bacillales</taxon>
        <taxon>Paenibacillaceae</taxon>
        <taxon>Brevibacillus</taxon>
    </lineage>
</organism>
<evidence type="ECO:0000313" key="1">
    <source>
        <dbReference type="EMBL" id="QDX93503.1"/>
    </source>
</evidence>
<proteinExistence type="predicted"/>
<sequence>MLKSSTENPYVLINIEPLKNVENNCIEDVITSIARWLTRNHECMFAESWKFTFEPNENPTDRLGDQLIIPSNNFLVLLQQYHGIQGTVYHTQMEDEMYEIIQTELTSGFPIVATMNSFWVPWDKNYQKEHTIHSFMIVGINSKTRDLYCTDPYFMQREVLLSRINFIKGYKHLTTFSLVHDEQINPEQVIGELAETLSTEMQLGKSFSDMEKFADVLLKTFDLQRETEGYDKNFDDIPLINNLADIANGRLKYAHLLSFIASHYYPSLQPFVEEMKKVGNNWNVIRGIVIKMHLTKRCTDTILEKLSSKIIEVSQDEKRFAAQLLDEFNRLLLQNRA</sequence>
<name>A0A502J4Y9_BRELA</name>